<evidence type="ECO:0000256" key="2">
    <source>
        <dbReference type="SAM" id="Phobius"/>
    </source>
</evidence>
<dbReference type="PANTHER" id="PTHR35697">
    <property type="entry name" value="OS08G0108300 PROTEIN"/>
    <property type="match status" value="1"/>
</dbReference>
<keyword evidence="2" id="KW-0472">Membrane</keyword>
<dbReference type="AlphaFoldDB" id="A0AAV9KZC9"/>
<accession>A0AAV9KZC9</accession>
<comment type="caution">
    <text evidence="3">The sequence shown here is derived from an EMBL/GenBank/DDBJ whole genome shotgun (WGS) entry which is preliminary data.</text>
</comment>
<feature type="compositionally biased region" description="Polar residues" evidence="1">
    <location>
        <begin position="110"/>
        <end position="122"/>
    </location>
</feature>
<sequence length="122" mass="13866">MASNLENFTHYFMIIVFLMFCFILLCMALLALHCYLQKKKKKTTLIEVEETEVKHVDENKRVKENIVKGPHGQPESVVVSVEGDCHVDDDIIRKKKELKAQNVHAKSLEETTPSALEAGHSS</sequence>
<evidence type="ECO:0000313" key="3">
    <source>
        <dbReference type="EMBL" id="KAK4718649.1"/>
    </source>
</evidence>
<keyword evidence="2" id="KW-0812">Transmembrane</keyword>
<keyword evidence="2" id="KW-1133">Transmembrane helix</keyword>
<reference evidence="3 4" key="1">
    <citation type="submission" date="2023-10" db="EMBL/GenBank/DDBJ databases">
        <title>Genome-Wide Identification Analysis in wild type Solanum Pinnatisectum Reveals Some Genes Defensing Phytophthora Infestans.</title>
        <authorList>
            <person name="Sun C."/>
        </authorList>
    </citation>
    <scope>NUCLEOTIDE SEQUENCE [LARGE SCALE GENOMIC DNA]</scope>
    <source>
        <strain evidence="3">LQN</strain>
        <tissue evidence="3">Leaf</tissue>
    </source>
</reference>
<name>A0AAV9KZC9_9SOLN</name>
<organism evidence="3 4">
    <name type="scientific">Solanum pinnatisectum</name>
    <name type="common">tansyleaf nightshade</name>
    <dbReference type="NCBI Taxonomy" id="50273"/>
    <lineage>
        <taxon>Eukaryota</taxon>
        <taxon>Viridiplantae</taxon>
        <taxon>Streptophyta</taxon>
        <taxon>Embryophyta</taxon>
        <taxon>Tracheophyta</taxon>
        <taxon>Spermatophyta</taxon>
        <taxon>Magnoliopsida</taxon>
        <taxon>eudicotyledons</taxon>
        <taxon>Gunneridae</taxon>
        <taxon>Pentapetalae</taxon>
        <taxon>asterids</taxon>
        <taxon>lamiids</taxon>
        <taxon>Solanales</taxon>
        <taxon>Solanaceae</taxon>
        <taxon>Solanoideae</taxon>
        <taxon>Solaneae</taxon>
        <taxon>Solanum</taxon>
    </lineage>
</organism>
<protein>
    <submittedName>
        <fullName evidence="3">Uncharacterized protein</fullName>
    </submittedName>
</protein>
<evidence type="ECO:0000256" key="1">
    <source>
        <dbReference type="SAM" id="MobiDB-lite"/>
    </source>
</evidence>
<proteinExistence type="predicted"/>
<dbReference type="Proteomes" id="UP001311915">
    <property type="component" value="Unassembled WGS sequence"/>
</dbReference>
<dbReference type="InterPro" id="IPR044950">
    <property type="entry name" value="TED6/7"/>
</dbReference>
<dbReference type="EMBL" id="JAWPEI010000008">
    <property type="protein sequence ID" value="KAK4718649.1"/>
    <property type="molecule type" value="Genomic_DNA"/>
</dbReference>
<keyword evidence="4" id="KW-1185">Reference proteome</keyword>
<feature type="region of interest" description="Disordered" evidence="1">
    <location>
        <begin position="103"/>
        <end position="122"/>
    </location>
</feature>
<evidence type="ECO:0000313" key="4">
    <source>
        <dbReference type="Proteomes" id="UP001311915"/>
    </source>
</evidence>
<dbReference type="PANTHER" id="PTHR35697:SF11">
    <property type="match status" value="1"/>
</dbReference>
<feature type="transmembrane region" description="Helical" evidence="2">
    <location>
        <begin position="12"/>
        <end position="36"/>
    </location>
</feature>
<gene>
    <name evidence="3" type="ORF">R3W88_016987</name>
</gene>
<dbReference type="GO" id="GO:0009834">
    <property type="term" value="P:plant-type secondary cell wall biogenesis"/>
    <property type="evidence" value="ECO:0007669"/>
    <property type="project" value="InterPro"/>
</dbReference>